<sequence>MEKVTLERKMDVEAMLEDGVSEDEIVAEGATAPKVELMKKPADGERVKRKAKRLVKHNSGDRAPTNSMDFVVPHRRWKNSRRSRNGYGRGLPKKGGAGGKGVWGLPGSEIIEEDFEDQNDPNYDSDDKNIELKEVIPEVTPEEYYKRVEPIFLEYYEHGDTLDVAQSLYEETTDPLRPLITSIAIEIAMDHKPSHREMTSVLISDLYWRVISSRDITNGFDMLLKNLPDLILDTPEAPTILGNFIARAVADDCIPPRYVTNPEVEELNEHAIAALKRADTLLCMKKGWAHLDNVWGLGGPLRPVKIITKQMTLLLQEYMSSRDIKEAQRCILTLEVPHFHHELVYEAVVMALESINQSTEEALCALLKSLDDACIVSPLMMEQGFQRVFDDMTDIVLDVPLAYIMLDRFIERCSRAGFLSDKTIRNMPSRGRKRFVSEGDGGLFKPQIPTFARDN</sequence>
<evidence type="ECO:0000259" key="8">
    <source>
        <dbReference type="PROSITE" id="PS51366"/>
    </source>
</evidence>
<feature type="compositionally biased region" description="Gly residues" evidence="7">
    <location>
        <begin position="87"/>
        <end position="99"/>
    </location>
</feature>
<name>A0A1L8DLU4_9DIPT</name>
<dbReference type="InterPro" id="IPR003891">
    <property type="entry name" value="Initiation_fac_eIF4g_MI"/>
</dbReference>
<dbReference type="InterPro" id="IPR016024">
    <property type="entry name" value="ARM-type_fold"/>
</dbReference>
<dbReference type="GO" id="GO:0005634">
    <property type="term" value="C:nucleus"/>
    <property type="evidence" value="ECO:0007669"/>
    <property type="project" value="TreeGrafter"/>
</dbReference>
<evidence type="ECO:0000256" key="6">
    <source>
        <dbReference type="ARBA" id="ARBA00023242"/>
    </source>
</evidence>
<dbReference type="GO" id="GO:0045892">
    <property type="term" value="P:negative regulation of DNA-templated transcription"/>
    <property type="evidence" value="ECO:0007669"/>
    <property type="project" value="InterPro"/>
</dbReference>
<dbReference type="GO" id="GO:0005829">
    <property type="term" value="C:cytosol"/>
    <property type="evidence" value="ECO:0007669"/>
    <property type="project" value="TreeGrafter"/>
</dbReference>
<comment type="subcellular location">
    <subcellularLocation>
        <location evidence="1">Cytoplasm</location>
    </subcellularLocation>
</comment>
<evidence type="ECO:0000256" key="1">
    <source>
        <dbReference type="ARBA" id="ARBA00004496"/>
    </source>
</evidence>
<dbReference type="SUPFAM" id="SSF48371">
    <property type="entry name" value="ARM repeat"/>
    <property type="match status" value="2"/>
</dbReference>
<dbReference type="Gene3D" id="1.25.40.180">
    <property type="match status" value="2"/>
</dbReference>
<protein>
    <recommendedName>
        <fullName evidence="3">Programmed cell death protein 4</fullName>
    </recommendedName>
</protein>
<feature type="compositionally biased region" description="Basic residues" evidence="7">
    <location>
        <begin position="47"/>
        <end position="56"/>
    </location>
</feature>
<dbReference type="SMART" id="SM00544">
    <property type="entry name" value="MA3"/>
    <property type="match status" value="2"/>
</dbReference>
<comment type="similarity">
    <text evidence="2">Belongs to the PDCD4 family.</text>
</comment>
<dbReference type="PANTHER" id="PTHR12626">
    <property type="entry name" value="PROGRAMMED CELL DEATH 4"/>
    <property type="match status" value="1"/>
</dbReference>
<evidence type="ECO:0000256" key="2">
    <source>
        <dbReference type="ARBA" id="ARBA00005497"/>
    </source>
</evidence>
<dbReference type="FunFam" id="1.25.40.180:FF:000008">
    <property type="entry name" value="Programmed cell death protein 4"/>
    <property type="match status" value="1"/>
</dbReference>
<evidence type="ECO:0000256" key="7">
    <source>
        <dbReference type="SAM" id="MobiDB-lite"/>
    </source>
</evidence>
<keyword evidence="6" id="KW-0539">Nucleus</keyword>
<evidence type="ECO:0000256" key="3">
    <source>
        <dbReference type="ARBA" id="ARBA00014414"/>
    </source>
</evidence>
<reference evidence="9" key="1">
    <citation type="submission" date="2016-12" db="EMBL/GenBank/DDBJ databases">
        <title>An insight into the sialome and mialome of the sand fly, Nyssomyia neivai.</title>
        <authorList>
            <person name="Sebastian V."/>
            <person name="Goulart T.M."/>
            <person name="Oliveira W."/>
            <person name="Calvo E."/>
            <person name="Oliveira L.F."/>
            <person name="Pinto M.C."/>
            <person name="Rosselino A.M."/>
            <person name="Ribeiro J.M."/>
        </authorList>
    </citation>
    <scope>NUCLEOTIDE SEQUENCE</scope>
</reference>
<feature type="domain" description="MI" evidence="8">
    <location>
        <begin position="143"/>
        <end position="264"/>
    </location>
</feature>
<keyword evidence="4" id="KW-0963">Cytoplasm</keyword>
<dbReference type="InterPro" id="IPR039778">
    <property type="entry name" value="PDCD4"/>
</dbReference>
<organism evidence="9">
    <name type="scientific">Nyssomyia neivai</name>
    <dbReference type="NCBI Taxonomy" id="330878"/>
    <lineage>
        <taxon>Eukaryota</taxon>
        <taxon>Metazoa</taxon>
        <taxon>Ecdysozoa</taxon>
        <taxon>Arthropoda</taxon>
        <taxon>Hexapoda</taxon>
        <taxon>Insecta</taxon>
        <taxon>Pterygota</taxon>
        <taxon>Neoptera</taxon>
        <taxon>Endopterygota</taxon>
        <taxon>Diptera</taxon>
        <taxon>Nematocera</taxon>
        <taxon>Psychodoidea</taxon>
        <taxon>Psychodidae</taxon>
        <taxon>Nyssomyia</taxon>
    </lineage>
</organism>
<accession>A0A1L8DLU4</accession>
<feature type="domain" description="MI" evidence="8">
    <location>
        <begin position="306"/>
        <end position="429"/>
    </location>
</feature>
<dbReference type="EMBL" id="GFDF01006703">
    <property type="protein sequence ID" value="JAV07381.1"/>
    <property type="molecule type" value="Transcribed_RNA"/>
</dbReference>
<evidence type="ECO:0000313" key="9">
    <source>
        <dbReference type="EMBL" id="JAV07381.1"/>
    </source>
</evidence>
<evidence type="ECO:0000256" key="4">
    <source>
        <dbReference type="ARBA" id="ARBA00022490"/>
    </source>
</evidence>
<keyword evidence="5" id="KW-0677">Repeat</keyword>
<dbReference type="Pfam" id="PF02847">
    <property type="entry name" value="MA3"/>
    <property type="match status" value="2"/>
</dbReference>
<dbReference type="PANTHER" id="PTHR12626:SF0">
    <property type="entry name" value="PROGRAMMED CELL DEATH PROTEIN 4"/>
    <property type="match status" value="1"/>
</dbReference>
<proteinExistence type="inferred from homology"/>
<feature type="region of interest" description="Disordered" evidence="7">
    <location>
        <begin position="39"/>
        <end position="68"/>
    </location>
</feature>
<dbReference type="AlphaFoldDB" id="A0A1L8DLU4"/>
<dbReference type="PROSITE" id="PS51366">
    <property type="entry name" value="MI"/>
    <property type="match status" value="2"/>
</dbReference>
<feature type="region of interest" description="Disordered" evidence="7">
    <location>
        <begin position="80"/>
        <end position="99"/>
    </location>
</feature>
<dbReference type="FunFam" id="1.25.40.180:FF:000009">
    <property type="entry name" value="programmed cell death protein 4"/>
    <property type="match status" value="1"/>
</dbReference>
<evidence type="ECO:0000256" key="5">
    <source>
        <dbReference type="ARBA" id="ARBA00022737"/>
    </source>
</evidence>